<dbReference type="PROSITE" id="PS51063">
    <property type="entry name" value="HTH_CRP_2"/>
    <property type="match status" value="1"/>
</dbReference>
<dbReference type="InterPro" id="IPR018490">
    <property type="entry name" value="cNMP-bd_dom_sf"/>
</dbReference>
<dbReference type="CDD" id="cd00038">
    <property type="entry name" value="CAP_ED"/>
    <property type="match status" value="1"/>
</dbReference>
<reference evidence="6 7" key="1">
    <citation type="submission" date="2019-03" db="EMBL/GenBank/DDBJ databases">
        <title>Genomic Encyclopedia of Type Strains, Phase IV (KMG-IV): sequencing the most valuable type-strain genomes for metagenomic binning, comparative biology and taxonomic classification.</title>
        <authorList>
            <person name="Goeker M."/>
        </authorList>
    </citation>
    <scope>NUCLEOTIDE SEQUENCE [LARGE SCALE GENOMIC DNA]</scope>
    <source>
        <strain evidence="6 7">DSM 25903</strain>
    </source>
</reference>
<evidence type="ECO:0000256" key="1">
    <source>
        <dbReference type="ARBA" id="ARBA00023015"/>
    </source>
</evidence>
<dbReference type="CDD" id="cd00092">
    <property type="entry name" value="HTH_CRP"/>
    <property type="match status" value="1"/>
</dbReference>
<dbReference type="InterPro" id="IPR012318">
    <property type="entry name" value="HTH_CRP"/>
</dbReference>
<feature type="domain" description="Cyclic nucleotide-binding" evidence="4">
    <location>
        <begin position="37"/>
        <end position="106"/>
    </location>
</feature>
<dbReference type="AlphaFoldDB" id="A0A4V3DZ03"/>
<dbReference type="SUPFAM" id="SSF46785">
    <property type="entry name" value="Winged helix' DNA-binding domain"/>
    <property type="match status" value="1"/>
</dbReference>
<dbReference type="PANTHER" id="PTHR24567">
    <property type="entry name" value="CRP FAMILY TRANSCRIPTIONAL REGULATORY PROTEIN"/>
    <property type="match status" value="1"/>
</dbReference>
<dbReference type="InterPro" id="IPR036388">
    <property type="entry name" value="WH-like_DNA-bd_sf"/>
</dbReference>
<keyword evidence="3" id="KW-0804">Transcription</keyword>
<dbReference type="GO" id="GO:0003700">
    <property type="term" value="F:DNA-binding transcription factor activity"/>
    <property type="evidence" value="ECO:0007669"/>
    <property type="project" value="InterPro"/>
</dbReference>
<dbReference type="Gene3D" id="1.10.10.10">
    <property type="entry name" value="Winged helix-like DNA-binding domain superfamily/Winged helix DNA-binding domain"/>
    <property type="match status" value="1"/>
</dbReference>
<evidence type="ECO:0000259" key="4">
    <source>
        <dbReference type="PROSITE" id="PS50042"/>
    </source>
</evidence>
<dbReference type="InterPro" id="IPR000595">
    <property type="entry name" value="cNMP-bd_dom"/>
</dbReference>
<dbReference type="PROSITE" id="PS50042">
    <property type="entry name" value="CNMP_BINDING_3"/>
    <property type="match status" value="1"/>
</dbReference>
<evidence type="ECO:0000313" key="7">
    <source>
        <dbReference type="Proteomes" id="UP000295122"/>
    </source>
</evidence>
<dbReference type="InterPro" id="IPR050397">
    <property type="entry name" value="Env_Response_Regulators"/>
</dbReference>
<dbReference type="Gene3D" id="2.60.120.10">
    <property type="entry name" value="Jelly Rolls"/>
    <property type="match status" value="1"/>
</dbReference>
<dbReference type="EMBL" id="SNZR01000011">
    <property type="protein sequence ID" value="TDR94079.1"/>
    <property type="molecule type" value="Genomic_DNA"/>
</dbReference>
<dbReference type="GO" id="GO:0005829">
    <property type="term" value="C:cytosol"/>
    <property type="evidence" value="ECO:0007669"/>
    <property type="project" value="TreeGrafter"/>
</dbReference>
<evidence type="ECO:0000256" key="2">
    <source>
        <dbReference type="ARBA" id="ARBA00023125"/>
    </source>
</evidence>
<dbReference type="PRINTS" id="PR00034">
    <property type="entry name" value="HTHCRP"/>
</dbReference>
<accession>A0A4V3DZ03</accession>
<evidence type="ECO:0000256" key="3">
    <source>
        <dbReference type="ARBA" id="ARBA00023163"/>
    </source>
</evidence>
<dbReference type="GO" id="GO:0003677">
    <property type="term" value="F:DNA binding"/>
    <property type="evidence" value="ECO:0007669"/>
    <property type="project" value="UniProtKB-KW"/>
</dbReference>
<dbReference type="Pfam" id="PF00027">
    <property type="entry name" value="cNMP_binding"/>
    <property type="match status" value="1"/>
</dbReference>
<dbReference type="Pfam" id="PF13545">
    <property type="entry name" value="HTH_Crp_2"/>
    <property type="match status" value="1"/>
</dbReference>
<evidence type="ECO:0000259" key="5">
    <source>
        <dbReference type="PROSITE" id="PS51063"/>
    </source>
</evidence>
<dbReference type="Proteomes" id="UP000295122">
    <property type="component" value="Unassembled WGS sequence"/>
</dbReference>
<dbReference type="InterPro" id="IPR018335">
    <property type="entry name" value="Tscrpt_reg_HTH_Crp-type_CS"/>
</dbReference>
<name>A0A4V3DZ03_9HYPH</name>
<dbReference type="PANTHER" id="PTHR24567:SF75">
    <property type="entry name" value="FUMARATE AND NITRATE REDUCTION REGULATORY PROTEIN"/>
    <property type="match status" value="1"/>
</dbReference>
<dbReference type="SMART" id="SM00419">
    <property type="entry name" value="HTH_CRP"/>
    <property type="match status" value="1"/>
</dbReference>
<dbReference type="SMART" id="SM00100">
    <property type="entry name" value="cNMP"/>
    <property type="match status" value="1"/>
</dbReference>
<keyword evidence="7" id="KW-1185">Reference proteome</keyword>
<dbReference type="InterPro" id="IPR036390">
    <property type="entry name" value="WH_DNA-bd_sf"/>
</dbReference>
<comment type="caution">
    <text evidence="6">The sequence shown here is derived from an EMBL/GenBank/DDBJ whole genome shotgun (WGS) entry which is preliminary data.</text>
</comment>
<keyword evidence="1" id="KW-0805">Transcription regulation</keyword>
<protein>
    <submittedName>
        <fullName evidence="6">CRP/FNR family transcriptional regulator</fullName>
    </submittedName>
</protein>
<proteinExistence type="predicted"/>
<dbReference type="PROSITE" id="PS00042">
    <property type="entry name" value="HTH_CRP_1"/>
    <property type="match status" value="1"/>
</dbReference>
<sequence length="251" mass="27590">MMPPSDALLLDAPPDLPAALLAPQAGCMNCDLRPVSICGALVDEELAELAQLSERRSFAAREVLTIQGDRSDVVFNVLAGTIRLYSLLPDGRRQIVGFLLPGDFLGLSMEERSPFCADAVVDSRACCFRRAGFQEFLDRKPHLLRRLHRAAVQEMTMAQHHLVLLGKARAEVRVLSFLLHMRRRWSAIGGRSSVTVPLPMSRQDIADYIGLTISTVSRTLTALERDRRILIVPDGVRLLDLPGIEASVAGG</sequence>
<gene>
    <name evidence="6" type="ORF">EV668_1351</name>
</gene>
<dbReference type="InterPro" id="IPR014710">
    <property type="entry name" value="RmlC-like_jellyroll"/>
</dbReference>
<organism evidence="6 7">
    <name type="scientific">Enterovirga rhinocerotis</name>
    <dbReference type="NCBI Taxonomy" id="1339210"/>
    <lineage>
        <taxon>Bacteria</taxon>
        <taxon>Pseudomonadati</taxon>
        <taxon>Pseudomonadota</taxon>
        <taxon>Alphaproteobacteria</taxon>
        <taxon>Hyphomicrobiales</taxon>
        <taxon>Methylobacteriaceae</taxon>
        <taxon>Enterovirga</taxon>
    </lineage>
</organism>
<feature type="domain" description="HTH crp-type" evidence="5">
    <location>
        <begin position="168"/>
        <end position="242"/>
    </location>
</feature>
<evidence type="ECO:0000313" key="6">
    <source>
        <dbReference type="EMBL" id="TDR94079.1"/>
    </source>
</evidence>
<dbReference type="SUPFAM" id="SSF51206">
    <property type="entry name" value="cAMP-binding domain-like"/>
    <property type="match status" value="1"/>
</dbReference>
<keyword evidence="2" id="KW-0238">DNA-binding</keyword>
<dbReference type="RefSeq" id="WP_245512893.1">
    <property type="nucleotide sequence ID" value="NZ_SNZR01000011.1"/>
</dbReference>